<dbReference type="NCBIfam" id="TIGR02229">
    <property type="entry name" value="caa3_sub_IV"/>
    <property type="match status" value="1"/>
</dbReference>
<feature type="transmembrane region" description="Helical" evidence="1">
    <location>
        <begin position="34"/>
        <end position="52"/>
    </location>
</feature>
<dbReference type="Proteomes" id="UP000253934">
    <property type="component" value="Unassembled WGS sequence"/>
</dbReference>
<comment type="caution">
    <text evidence="2">The sequence shown here is derived from an EMBL/GenBank/DDBJ whole genome shotgun (WGS) entry which is preliminary data.</text>
</comment>
<name>A0A369KNB8_9BACT</name>
<keyword evidence="1" id="KW-0472">Membrane</keyword>
<keyword evidence="1" id="KW-0812">Transmembrane</keyword>
<organism evidence="2 3">
    <name type="scientific">Spirobacillus cienkowskii</name>
    <dbReference type="NCBI Taxonomy" id="495820"/>
    <lineage>
        <taxon>Bacteria</taxon>
        <taxon>Pseudomonadati</taxon>
        <taxon>Bdellovibrionota</taxon>
        <taxon>Oligoflexia</taxon>
        <taxon>Silvanigrellales</taxon>
        <taxon>Spirobacillus</taxon>
    </lineage>
</organism>
<keyword evidence="3" id="KW-1185">Reference proteome</keyword>
<reference evidence="2" key="1">
    <citation type="submission" date="2018-04" db="EMBL/GenBank/DDBJ databases">
        <title>Draft genome sequence of the Candidatus Spirobacillus cienkowskii, a pathogen of freshwater Daphnia species, reconstructed from hemolymph metagenomic reads.</title>
        <authorList>
            <person name="Bresciani L."/>
            <person name="Lemos L.N."/>
            <person name="Wale N."/>
            <person name="Lin J.Y."/>
            <person name="Fernandes G.R."/>
            <person name="Duffy M.A."/>
            <person name="Rodrigues J.M."/>
        </authorList>
    </citation>
    <scope>NUCLEOTIDE SEQUENCE [LARGE SCALE GENOMIC DNA]</scope>
    <source>
        <strain evidence="2">Binning01</strain>
    </source>
</reference>
<accession>A0A369KNB8</accession>
<protein>
    <submittedName>
        <fullName evidence="2">Uncharacterized protein</fullName>
    </submittedName>
</protein>
<dbReference type="AlphaFoldDB" id="A0A369KNB8"/>
<keyword evidence="1" id="KW-1133">Transmembrane helix</keyword>
<evidence type="ECO:0000313" key="3">
    <source>
        <dbReference type="Proteomes" id="UP000253934"/>
    </source>
</evidence>
<dbReference type="EMBL" id="QOVW01000066">
    <property type="protein sequence ID" value="RDB36159.1"/>
    <property type="molecule type" value="Genomic_DNA"/>
</dbReference>
<evidence type="ECO:0000313" key="2">
    <source>
        <dbReference type="EMBL" id="RDB36159.1"/>
    </source>
</evidence>
<feature type="transmembrane region" description="Helical" evidence="1">
    <location>
        <begin position="59"/>
        <end position="84"/>
    </location>
</feature>
<sequence length="148" mass="17061">MFKSFFTKINKQSPENYTSGENKHDEHKLLPVSLYLKIFFALLVMIFINIGISKLPIPGLYITGLLIFVAIVQTVLVAMFFMELIHEDKFYSFVFGSAVLFMLLFFVISLTELKGRDFFHKVEGIKYLREVDQNGNFAPHGPKSNQNK</sequence>
<proteinExistence type="predicted"/>
<dbReference type="InterPro" id="IPR011743">
    <property type="entry name" value="Caa3_sub_IV"/>
</dbReference>
<feature type="transmembrane region" description="Helical" evidence="1">
    <location>
        <begin position="90"/>
        <end position="111"/>
    </location>
</feature>
<gene>
    <name evidence="2" type="ORF">DCC88_06665</name>
</gene>
<evidence type="ECO:0000256" key="1">
    <source>
        <dbReference type="SAM" id="Phobius"/>
    </source>
</evidence>